<accession>A0A6A5VDS9</accession>
<dbReference type="PANTHER" id="PTHR35395:SF1">
    <property type="entry name" value="DUF6536 DOMAIN-CONTAINING PROTEIN"/>
    <property type="match status" value="1"/>
</dbReference>
<name>A0A6A5VDS9_9PLEO</name>
<feature type="transmembrane region" description="Helical" evidence="1">
    <location>
        <begin position="356"/>
        <end position="378"/>
    </location>
</feature>
<proteinExistence type="predicted"/>
<gene>
    <name evidence="3" type="ORF">BU23DRAFT_462333</name>
</gene>
<organism evidence="3 4">
    <name type="scientific">Bimuria novae-zelandiae CBS 107.79</name>
    <dbReference type="NCBI Taxonomy" id="1447943"/>
    <lineage>
        <taxon>Eukaryota</taxon>
        <taxon>Fungi</taxon>
        <taxon>Dikarya</taxon>
        <taxon>Ascomycota</taxon>
        <taxon>Pezizomycotina</taxon>
        <taxon>Dothideomycetes</taxon>
        <taxon>Pleosporomycetidae</taxon>
        <taxon>Pleosporales</taxon>
        <taxon>Massarineae</taxon>
        <taxon>Didymosphaeriaceae</taxon>
        <taxon>Bimuria</taxon>
    </lineage>
</organism>
<dbReference type="InterPro" id="IPR046623">
    <property type="entry name" value="DUF6536"/>
</dbReference>
<reference evidence="3" key="1">
    <citation type="journal article" date="2020" name="Stud. Mycol.">
        <title>101 Dothideomycetes genomes: a test case for predicting lifestyles and emergence of pathogens.</title>
        <authorList>
            <person name="Haridas S."/>
            <person name="Albert R."/>
            <person name="Binder M."/>
            <person name="Bloem J."/>
            <person name="Labutti K."/>
            <person name="Salamov A."/>
            <person name="Andreopoulos B."/>
            <person name="Baker S."/>
            <person name="Barry K."/>
            <person name="Bills G."/>
            <person name="Bluhm B."/>
            <person name="Cannon C."/>
            <person name="Castanera R."/>
            <person name="Culley D."/>
            <person name="Daum C."/>
            <person name="Ezra D."/>
            <person name="Gonzalez J."/>
            <person name="Henrissat B."/>
            <person name="Kuo A."/>
            <person name="Liang C."/>
            <person name="Lipzen A."/>
            <person name="Lutzoni F."/>
            <person name="Magnuson J."/>
            <person name="Mondo S."/>
            <person name="Nolan M."/>
            <person name="Ohm R."/>
            <person name="Pangilinan J."/>
            <person name="Park H.-J."/>
            <person name="Ramirez L."/>
            <person name="Alfaro M."/>
            <person name="Sun H."/>
            <person name="Tritt A."/>
            <person name="Yoshinaga Y."/>
            <person name="Zwiers L.-H."/>
            <person name="Turgeon B."/>
            <person name="Goodwin S."/>
            <person name="Spatafora J."/>
            <person name="Crous P."/>
            <person name="Grigoriev I."/>
        </authorList>
    </citation>
    <scope>NUCLEOTIDE SEQUENCE</scope>
    <source>
        <strain evidence="3">CBS 107.79</strain>
    </source>
</reference>
<keyword evidence="1" id="KW-1133">Transmembrane helix</keyword>
<keyword evidence="4" id="KW-1185">Reference proteome</keyword>
<dbReference type="PANTHER" id="PTHR35395">
    <property type="entry name" value="DUF6536 DOMAIN-CONTAINING PROTEIN"/>
    <property type="match status" value="1"/>
</dbReference>
<protein>
    <recommendedName>
        <fullName evidence="2">DUF6536 domain-containing protein</fullName>
    </recommendedName>
</protein>
<dbReference type="EMBL" id="ML976676">
    <property type="protein sequence ID" value="KAF1974112.1"/>
    <property type="molecule type" value="Genomic_DNA"/>
</dbReference>
<keyword evidence="1" id="KW-0812">Transmembrane</keyword>
<feature type="transmembrane region" description="Helical" evidence="1">
    <location>
        <begin position="190"/>
        <end position="207"/>
    </location>
</feature>
<evidence type="ECO:0000313" key="3">
    <source>
        <dbReference type="EMBL" id="KAF1974112.1"/>
    </source>
</evidence>
<dbReference type="Proteomes" id="UP000800036">
    <property type="component" value="Unassembled WGS sequence"/>
</dbReference>
<dbReference type="OrthoDB" id="5429634at2759"/>
<feature type="transmembrane region" description="Helical" evidence="1">
    <location>
        <begin position="125"/>
        <end position="145"/>
    </location>
</feature>
<dbReference type="AlphaFoldDB" id="A0A6A5VDS9"/>
<feature type="transmembrane region" description="Helical" evidence="1">
    <location>
        <begin position="81"/>
        <end position="105"/>
    </location>
</feature>
<sequence>MTSSDRITEDGVYPVSSSRRSSQASLVSAASSQTQTQIQTDSPVQQLFHSIKTCFQSRFQELEALTQNRLKRSRFYGWRMGVLFGSCMSIFVLCCNIAVVVIGSIAHSGYQNGIANVMYGEASSISRWSTFFHLLINAASTVLLASSNYTMQVLCSPTRDDIDTAHARGMWVDIGLLSFRNLKAIPRKRAALALVLAFSSVPLHLFYNAAVFQIATYNEHNITIIEHGSHAYDTLVVLSDDTQPGQTFRNLSNAQWKQIYGTKFVADHGDLFLSIDRMAFNTSNLPTAPNTDHFLPLYIEKSNQEIIHNLTIESADWIRYNHSTGISVDEGIPVSMSVKLAFAKIIEPHSRIQTSLYFMVTVIAFNLLKLAIMLRVLFTDRQDYIVTLGDALATFLKHPDPVTHGKCMYGKEEMMYYLGHASHYAKGEEKDIEEYFSARLAGTWLPQPKPYFAFITYDRQVFLALL</sequence>
<keyword evidence="1" id="KW-0472">Membrane</keyword>
<dbReference type="Pfam" id="PF20163">
    <property type="entry name" value="DUF6536"/>
    <property type="match status" value="1"/>
</dbReference>
<feature type="domain" description="DUF6536" evidence="2">
    <location>
        <begin position="78"/>
        <end position="226"/>
    </location>
</feature>
<evidence type="ECO:0000259" key="2">
    <source>
        <dbReference type="Pfam" id="PF20163"/>
    </source>
</evidence>
<evidence type="ECO:0000313" key="4">
    <source>
        <dbReference type="Proteomes" id="UP000800036"/>
    </source>
</evidence>
<evidence type="ECO:0000256" key="1">
    <source>
        <dbReference type="SAM" id="Phobius"/>
    </source>
</evidence>